<reference evidence="2 3" key="1">
    <citation type="submission" date="2018-03" db="EMBL/GenBank/DDBJ databases">
        <title>Whole genome sequencing of Histamine producing bacteria.</title>
        <authorList>
            <person name="Butler K."/>
        </authorList>
    </citation>
    <scope>NUCLEOTIDE SEQUENCE [LARGE SCALE GENOMIC DNA]</scope>
    <source>
        <strain evidence="2 3">JCM 13586</strain>
    </source>
</reference>
<dbReference type="RefSeq" id="WP_107350871.1">
    <property type="nucleotide sequence ID" value="NZ_PYMH01000013.1"/>
</dbReference>
<evidence type="ECO:0000313" key="3">
    <source>
        <dbReference type="Proteomes" id="UP000241222"/>
    </source>
</evidence>
<name>A0A2T3ITQ5_9GAMM</name>
<accession>A0A2T3ITQ5</accession>
<evidence type="ECO:0000313" key="2">
    <source>
        <dbReference type="EMBL" id="PSU31740.1"/>
    </source>
</evidence>
<keyword evidence="1" id="KW-0732">Signal</keyword>
<proteinExistence type="predicted"/>
<gene>
    <name evidence="2" type="ORF">C9I99_21380</name>
</gene>
<feature type="chain" id="PRO_5015594409" evidence="1">
    <location>
        <begin position="22"/>
        <end position="236"/>
    </location>
</feature>
<feature type="signal peptide" evidence="1">
    <location>
        <begin position="1"/>
        <end position="21"/>
    </location>
</feature>
<dbReference type="AlphaFoldDB" id="A0A2T3ITQ5"/>
<dbReference type="Proteomes" id="UP000241222">
    <property type="component" value="Unassembled WGS sequence"/>
</dbReference>
<keyword evidence="3" id="KW-1185">Reference proteome</keyword>
<sequence>MHLIKKAIALLLLTVTNAPHAGVQTIRDGHINRSIHMPTNTVSSEITAHGLNSQSLSSSLAELDTSVAETTQSIANNISDIENNKNQVTNASNNTVSIQATYDNHKNRIHALENRPPPIPDDRIIMTVGTYNDMHANRRYWGYGHPITDPNASISSNIISGLYISKIQRLNNTTFHFSNGTAIVGASFSVHCLETGKSFTTKLQHVGSTRILTTNDANFCIPTVRGAKRTIIIRRL</sequence>
<evidence type="ECO:0000256" key="1">
    <source>
        <dbReference type="SAM" id="SignalP"/>
    </source>
</evidence>
<comment type="caution">
    <text evidence="2">The sequence shown here is derived from an EMBL/GenBank/DDBJ whole genome shotgun (WGS) entry which is preliminary data.</text>
</comment>
<protein>
    <submittedName>
        <fullName evidence="2">Uncharacterized protein</fullName>
    </submittedName>
</protein>
<organism evidence="2 3">
    <name type="scientific">Photobacterium lutimaris</name>
    <dbReference type="NCBI Taxonomy" id="388278"/>
    <lineage>
        <taxon>Bacteria</taxon>
        <taxon>Pseudomonadati</taxon>
        <taxon>Pseudomonadota</taxon>
        <taxon>Gammaproteobacteria</taxon>
        <taxon>Vibrionales</taxon>
        <taxon>Vibrionaceae</taxon>
        <taxon>Photobacterium</taxon>
    </lineage>
</organism>
<dbReference type="EMBL" id="PYMH01000013">
    <property type="protein sequence ID" value="PSU31740.1"/>
    <property type="molecule type" value="Genomic_DNA"/>
</dbReference>